<keyword evidence="8" id="KW-1185">Reference proteome</keyword>
<dbReference type="Pfam" id="PF00732">
    <property type="entry name" value="GMC_oxred_N"/>
    <property type="match status" value="1"/>
</dbReference>
<comment type="caution">
    <text evidence="7">The sequence shown here is derived from an EMBL/GenBank/DDBJ whole genome shotgun (WGS) entry which is preliminary data.</text>
</comment>
<evidence type="ECO:0000313" key="7">
    <source>
        <dbReference type="EMBL" id="MBD2504918.1"/>
    </source>
</evidence>
<evidence type="ECO:0000256" key="3">
    <source>
        <dbReference type="ARBA" id="ARBA00022630"/>
    </source>
</evidence>
<dbReference type="PROSITE" id="PS51379">
    <property type="entry name" value="4FE4S_FER_2"/>
    <property type="match status" value="1"/>
</dbReference>
<dbReference type="InterPro" id="IPR013332">
    <property type="entry name" value="KPR_N"/>
</dbReference>
<dbReference type="InterPro" id="IPR036188">
    <property type="entry name" value="FAD/NAD-bd_sf"/>
</dbReference>
<feature type="domain" description="4Fe-4S ferredoxin-type" evidence="6">
    <location>
        <begin position="202"/>
        <end position="232"/>
    </location>
</feature>
<keyword evidence="3" id="KW-0285">Flavoprotein</keyword>
<dbReference type="InterPro" id="IPR017896">
    <property type="entry name" value="4Fe4S_Fe-S-bd"/>
</dbReference>
<evidence type="ECO:0000256" key="4">
    <source>
        <dbReference type="ARBA" id="ARBA00022827"/>
    </source>
</evidence>
<sequence>MKIQAKYCVIGTGAGGGIVAYKLAQSGQDVVVLNTGKIPEQNIFENELTAEQKSNFGIGKSITFPIKDQADFSEELYADVPDKSTTKIPPEVFLHFQIQHINGLQNLWNGICLRYSQEDFANQHNHNGNCQWQVSYEEMADHYSAVEKLALVVGSQDGLSQFPDGDFMPPKQLRDIDELFLSSNKYLEHPELVFFNNRKAIDLREYSLHKCVSCGRCFSGCRSGSVYKFSTHLYPQIKQLKNFRLFEYARVIKVASEPGQQAKVMAIDERNHTAIEVSADVVVISAGAIESVRLLLNSFSLQYAGMDQVGKYLQDVPSVGLGTSLMKTWFKPVSANRGYGDHVLVGGKLKAKDTKFPFVAQFWSDFMKDPIYLNDINFLPRPLKKIVAKQIYRSTAALVLWGPSVPRKENRLELSNDLDRYGQRQLNVLYQRDPLELVFNQQLEKLGRKLLRNASGFVASRFASRPGKGIHYSGTCRMGATPDQGVVDKNLKFYGADNIYICDGGVIPQLSEKHPTLTIMALAHRLGEHLIRRYS</sequence>
<protein>
    <submittedName>
        <fullName evidence="7">GMC family oxidoreductase</fullName>
    </submittedName>
</protein>
<keyword evidence="5" id="KW-0560">Oxidoreductase</keyword>
<evidence type="ECO:0000256" key="5">
    <source>
        <dbReference type="ARBA" id="ARBA00023002"/>
    </source>
</evidence>
<dbReference type="Pfam" id="PF02558">
    <property type="entry name" value="ApbA"/>
    <property type="match status" value="1"/>
</dbReference>
<dbReference type="RefSeq" id="WP_190479190.1">
    <property type="nucleotide sequence ID" value="NZ_JACJSG010000063.1"/>
</dbReference>
<comment type="similarity">
    <text evidence="2">Belongs to the GMC oxidoreductase family.</text>
</comment>
<evidence type="ECO:0000259" key="6">
    <source>
        <dbReference type="PROSITE" id="PS51379"/>
    </source>
</evidence>
<evidence type="ECO:0000313" key="8">
    <source>
        <dbReference type="Proteomes" id="UP000661112"/>
    </source>
</evidence>
<dbReference type="InterPro" id="IPR051473">
    <property type="entry name" value="P2Ox-like"/>
</dbReference>
<dbReference type="SUPFAM" id="SSF51905">
    <property type="entry name" value="FAD/NAD(P)-binding domain"/>
    <property type="match status" value="1"/>
</dbReference>
<dbReference type="PANTHER" id="PTHR42784:SF1">
    <property type="entry name" value="PYRANOSE 2-OXIDASE"/>
    <property type="match status" value="1"/>
</dbReference>
<dbReference type="Gene3D" id="3.50.50.60">
    <property type="entry name" value="FAD/NAD(P)-binding domain"/>
    <property type="match status" value="2"/>
</dbReference>
<evidence type="ECO:0000256" key="1">
    <source>
        <dbReference type="ARBA" id="ARBA00001974"/>
    </source>
</evidence>
<dbReference type="Proteomes" id="UP000661112">
    <property type="component" value="Unassembled WGS sequence"/>
</dbReference>
<proteinExistence type="inferred from homology"/>
<dbReference type="SUPFAM" id="SSF54373">
    <property type="entry name" value="FAD-linked reductases, C-terminal domain"/>
    <property type="match status" value="1"/>
</dbReference>
<dbReference type="EMBL" id="JACJSG010000063">
    <property type="protein sequence ID" value="MBD2504918.1"/>
    <property type="molecule type" value="Genomic_DNA"/>
</dbReference>
<dbReference type="InterPro" id="IPR007867">
    <property type="entry name" value="GMC_OxRtase_C"/>
</dbReference>
<dbReference type="InterPro" id="IPR000172">
    <property type="entry name" value="GMC_OxRdtase_N"/>
</dbReference>
<organism evidence="7 8">
    <name type="scientific">Anabaena azotica FACHB-119</name>
    <dbReference type="NCBI Taxonomy" id="947527"/>
    <lineage>
        <taxon>Bacteria</taxon>
        <taxon>Bacillati</taxon>
        <taxon>Cyanobacteriota</taxon>
        <taxon>Cyanophyceae</taxon>
        <taxon>Nostocales</taxon>
        <taxon>Nostocaceae</taxon>
        <taxon>Anabaena</taxon>
        <taxon>Anabaena azotica</taxon>
    </lineage>
</organism>
<reference evidence="7 8" key="1">
    <citation type="journal article" date="2020" name="ISME J.">
        <title>Comparative genomics reveals insights into cyanobacterial evolution and habitat adaptation.</title>
        <authorList>
            <person name="Chen M.Y."/>
            <person name="Teng W.K."/>
            <person name="Zhao L."/>
            <person name="Hu C.X."/>
            <person name="Zhou Y.K."/>
            <person name="Han B.P."/>
            <person name="Song L.R."/>
            <person name="Shu W.S."/>
        </authorList>
    </citation>
    <scope>NUCLEOTIDE SEQUENCE [LARGE SCALE GENOMIC DNA]</scope>
    <source>
        <strain evidence="7 8">FACHB-119</strain>
    </source>
</reference>
<dbReference type="PANTHER" id="PTHR42784">
    <property type="entry name" value="PYRANOSE 2-OXIDASE"/>
    <property type="match status" value="1"/>
</dbReference>
<evidence type="ECO:0000256" key="2">
    <source>
        <dbReference type="ARBA" id="ARBA00010790"/>
    </source>
</evidence>
<name>A0ABR8DD50_9NOST</name>
<keyword evidence="4" id="KW-0274">FAD</keyword>
<dbReference type="Pfam" id="PF05199">
    <property type="entry name" value="GMC_oxred_C"/>
    <property type="match status" value="1"/>
</dbReference>
<comment type="cofactor">
    <cofactor evidence="1">
        <name>FAD</name>
        <dbReference type="ChEBI" id="CHEBI:57692"/>
    </cofactor>
</comment>
<gene>
    <name evidence="7" type="ORF">H6G83_30690</name>
</gene>
<accession>A0ABR8DD50</accession>